<dbReference type="Gene3D" id="3.40.50.150">
    <property type="entry name" value="Vaccinia Virus protein VP39"/>
    <property type="match status" value="1"/>
</dbReference>
<dbReference type="SUPFAM" id="SSF53335">
    <property type="entry name" value="S-adenosyl-L-methionine-dependent methyltransferases"/>
    <property type="match status" value="1"/>
</dbReference>
<dbReference type="PANTHER" id="PTHR45904">
    <property type="entry name" value="TRNA (URACIL-5-)-METHYLTRANSFERASE"/>
    <property type="match status" value="1"/>
</dbReference>
<evidence type="ECO:0000313" key="8">
    <source>
        <dbReference type="Proteomes" id="UP001054945"/>
    </source>
</evidence>
<keyword evidence="8" id="KW-1185">Reference proteome</keyword>
<feature type="binding site" evidence="6">
    <location>
        <position position="12"/>
    </location>
    <ligand>
        <name>S-adenosyl-L-methionine</name>
        <dbReference type="ChEBI" id="CHEBI:59789"/>
    </ligand>
</feature>
<comment type="similarity">
    <text evidence="6">Belongs to the class I-like SAM-binding methyltransferase superfamily. RNA M5U methyltransferase family.</text>
</comment>
<keyword evidence="2 6" id="KW-0808">Transferase</keyword>
<reference evidence="7 8" key="1">
    <citation type="submission" date="2021-06" db="EMBL/GenBank/DDBJ databases">
        <title>Caerostris extrusa draft genome.</title>
        <authorList>
            <person name="Kono N."/>
            <person name="Arakawa K."/>
        </authorList>
    </citation>
    <scope>NUCLEOTIDE SEQUENCE [LARGE SCALE GENOMIC DNA]</scope>
</reference>
<keyword evidence="1 6" id="KW-0489">Methyltransferase</keyword>
<evidence type="ECO:0000313" key="7">
    <source>
        <dbReference type="EMBL" id="GIY04043.1"/>
    </source>
</evidence>
<accession>A0AAV4Q297</accession>
<feature type="binding site" evidence="6">
    <location>
        <position position="111"/>
    </location>
    <ligand>
        <name>S-adenosyl-L-methionine</name>
        <dbReference type="ChEBI" id="CHEBI:59789"/>
    </ligand>
</feature>
<evidence type="ECO:0000256" key="3">
    <source>
        <dbReference type="ARBA" id="ARBA00022691"/>
    </source>
</evidence>
<dbReference type="CDD" id="cd02440">
    <property type="entry name" value="AdoMet_MTases"/>
    <property type="match status" value="1"/>
</dbReference>
<dbReference type="AlphaFoldDB" id="A0AAV4Q297"/>
<feature type="binding site" evidence="6">
    <location>
        <position position="62"/>
    </location>
    <ligand>
        <name>S-adenosyl-L-methionine</name>
        <dbReference type="ChEBI" id="CHEBI:59789"/>
    </ligand>
</feature>
<gene>
    <name evidence="7" type="ORF">CEXT_510601</name>
</gene>
<dbReference type="GO" id="GO:0032259">
    <property type="term" value="P:methylation"/>
    <property type="evidence" value="ECO:0007669"/>
    <property type="project" value="UniProtKB-KW"/>
</dbReference>
<dbReference type="EC" id="2.1.1.35" evidence="4"/>
<protein>
    <recommendedName>
        <fullName evidence="4">tRNA (uracil(54)-C(5))-methyltransferase</fullName>
        <ecNumber evidence="4">2.1.1.35</ecNumber>
    </recommendedName>
</protein>
<feature type="active site" description="Nucleophile" evidence="6">
    <location>
        <position position="139"/>
    </location>
</feature>
<comment type="caution">
    <text evidence="7">The sequence shown here is derived from an EMBL/GenBank/DDBJ whole genome shotgun (WGS) entry which is preliminary data.</text>
</comment>
<organism evidence="7 8">
    <name type="scientific">Caerostris extrusa</name>
    <name type="common">Bark spider</name>
    <name type="synonym">Caerostris bankana</name>
    <dbReference type="NCBI Taxonomy" id="172846"/>
    <lineage>
        <taxon>Eukaryota</taxon>
        <taxon>Metazoa</taxon>
        <taxon>Ecdysozoa</taxon>
        <taxon>Arthropoda</taxon>
        <taxon>Chelicerata</taxon>
        <taxon>Arachnida</taxon>
        <taxon>Araneae</taxon>
        <taxon>Araneomorphae</taxon>
        <taxon>Entelegynae</taxon>
        <taxon>Araneoidea</taxon>
        <taxon>Araneidae</taxon>
        <taxon>Caerostris</taxon>
    </lineage>
</organism>
<dbReference type="GO" id="GO:0030697">
    <property type="term" value="F:tRNA (uracil(54)-C5)-methyltransferase activity, S-adenosyl methionine-dependent"/>
    <property type="evidence" value="ECO:0007669"/>
    <property type="project" value="UniProtKB-EC"/>
</dbReference>
<name>A0AAV4Q297_CAEEX</name>
<dbReference type="InterPro" id="IPR010280">
    <property type="entry name" value="U5_MeTrfase_fam"/>
</dbReference>
<dbReference type="EMBL" id="BPLR01005659">
    <property type="protein sequence ID" value="GIY04043.1"/>
    <property type="molecule type" value="Genomic_DNA"/>
</dbReference>
<evidence type="ECO:0000256" key="1">
    <source>
        <dbReference type="ARBA" id="ARBA00022603"/>
    </source>
</evidence>
<dbReference type="GO" id="GO:0006396">
    <property type="term" value="P:RNA processing"/>
    <property type="evidence" value="ECO:0007669"/>
    <property type="project" value="InterPro"/>
</dbReference>
<dbReference type="GO" id="GO:0003723">
    <property type="term" value="F:RNA binding"/>
    <property type="evidence" value="ECO:0007669"/>
    <property type="project" value="TreeGrafter"/>
</dbReference>
<dbReference type="PROSITE" id="PS51687">
    <property type="entry name" value="SAM_MT_RNA_M5U"/>
    <property type="match status" value="1"/>
</dbReference>
<evidence type="ECO:0000256" key="2">
    <source>
        <dbReference type="ARBA" id="ARBA00022679"/>
    </source>
</evidence>
<sequence>MKFQVSPEAFFQINVPATEILYSMVADLVNATSSATVLDVCCGTGTISLCLAKSGAKVIGIEMCPEAVENAKLNAENNNLPNVEFICGKAEDVIYTALSKCGTSEIIAVVDPPRAGLHPKVLKVLRGTTKIQKLIYISCHPDAAFTNFIGLCRTSSNNYKGSPFYPVQAMVVDMFPYTPHKELVMVFERIDNLQT</sequence>
<proteinExistence type="inferred from homology"/>
<dbReference type="Pfam" id="PF05958">
    <property type="entry name" value="tRNA_U5-meth_tr"/>
    <property type="match status" value="1"/>
</dbReference>
<keyword evidence="3 6" id="KW-0949">S-adenosyl-L-methionine</keyword>
<dbReference type="InterPro" id="IPR029063">
    <property type="entry name" value="SAM-dependent_MTases_sf"/>
</dbReference>
<evidence type="ECO:0000256" key="6">
    <source>
        <dbReference type="PROSITE-ProRule" id="PRU01024"/>
    </source>
</evidence>
<dbReference type="Proteomes" id="UP001054945">
    <property type="component" value="Unassembled WGS sequence"/>
</dbReference>
<evidence type="ECO:0000256" key="4">
    <source>
        <dbReference type="ARBA" id="ARBA00033763"/>
    </source>
</evidence>
<comment type="caution">
    <text evidence="6">Lacks conserved residue(s) required for the propagation of feature annotation.</text>
</comment>
<dbReference type="PANTHER" id="PTHR45904:SF2">
    <property type="entry name" value="TRNA (URACIL-5-)-METHYLTRANSFERASE HOMOLOG A"/>
    <property type="match status" value="1"/>
</dbReference>
<dbReference type="InterPro" id="IPR045850">
    <property type="entry name" value="TRM2_met"/>
</dbReference>
<evidence type="ECO:0000256" key="5">
    <source>
        <dbReference type="ARBA" id="ARBA00047278"/>
    </source>
</evidence>
<comment type="catalytic activity">
    <reaction evidence="5">
        <text>uridine(54) in tRNA + S-adenosyl-L-methionine = 5-methyluridine(54) in tRNA + S-adenosyl-L-homocysteine + H(+)</text>
        <dbReference type="Rhea" id="RHEA:42712"/>
        <dbReference type="Rhea" id="RHEA-COMP:10167"/>
        <dbReference type="Rhea" id="RHEA-COMP:10193"/>
        <dbReference type="ChEBI" id="CHEBI:15378"/>
        <dbReference type="ChEBI" id="CHEBI:57856"/>
        <dbReference type="ChEBI" id="CHEBI:59789"/>
        <dbReference type="ChEBI" id="CHEBI:65315"/>
        <dbReference type="ChEBI" id="CHEBI:74447"/>
        <dbReference type="EC" id="2.1.1.35"/>
    </reaction>
    <physiologicalReaction direction="left-to-right" evidence="5">
        <dbReference type="Rhea" id="RHEA:42713"/>
    </physiologicalReaction>
</comment>